<accession>A0A6J6DH26</accession>
<organism evidence="1">
    <name type="scientific">freshwater metagenome</name>
    <dbReference type="NCBI Taxonomy" id="449393"/>
    <lineage>
        <taxon>unclassified sequences</taxon>
        <taxon>metagenomes</taxon>
        <taxon>ecological metagenomes</taxon>
    </lineage>
</organism>
<protein>
    <submittedName>
        <fullName evidence="1">Unannotated protein</fullName>
    </submittedName>
</protein>
<gene>
    <name evidence="1" type="ORF">UFOPK1591_00821</name>
</gene>
<proteinExistence type="predicted"/>
<evidence type="ECO:0000313" key="1">
    <source>
        <dbReference type="EMBL" id="CAB4562395.1"/>
    </source>
</evidence>
<dbReference type="AlphaFoldDB" id="A0A6J6DH26"/>
<sequence>MCLTPGGGTCPRKQDANVGGFFFTGDSLVHQQSPIEVSGIVCGIVSGTVSPH</sequence>
<dbReference type="EMBL" id="CAEZTD010000056">
    <property type="protein sequence ID" value="CAB4562395.1"/>
    <property type="molecule type" value="Genomic_DNA"/>
</dbReference>
<reference evidence="1" key="1">
    <citation type="submission" date="2020-05" db="EMBL/GenBank/DDBJ databases">
        <authorList>
            <person name="Chiriac C."/>
            <person name="Salcher M."/>
            <person name="Ghai R."/>
            <person name="Kavagutti S V."/>
        </authorList>
    </citation>
    <scope>NUCLEOTIDE SEQUENCE</scope>
</reference>
<name>A0A6J6DH26_9ZZZZ</name>